<dbReference type="InterPro" id="IPR002068">
    <property type="entry name" value="A-crystallin/Hsp20_dom"/>
</dbReference>
<sequence>MRKDRSIAKYEKDLKTYITPPVDMYETPDSYILFLDMPGVTKENLKIKVLDDTLVVQGKFDVPVSKDDEILFNELIYGEYKREFILSGDVDRNKINAKLDNGVLILTLGKKEEGKEIEIKIN</sequence>
<dbReference type="Gene3D" id="2.60.40.790">
    <property type="match status" value="1"/>
</dbReference>
<feature type="domain" description="SHSP" evidence="3">
    <location>
        <begin position="13"/>
        <end position="122"/>
    </location>
</feature>
<name>A0A656CXJ7_KRYT1</name>
<dbReference type="PROSITE" id="PS51203">
    <property type="entry name" value="CS"/>
    <property type="match status" value="1"/>
</dbReference>
<dbReference type="InterPro" id="IPR008978">
    <property type="entry name" value="HSP20-like_chaperone"/>
</dbReference>
<dbReference type="PANTHER" id="PTHR11527">
    <property type="entry name" value="HEAT-SHOCK PROTEIN 20 FAMILY MEMBER"/>
    <property type="match status" value="1"/>
</dbReference>
<evidence type="ECO:0000313" key="5">
    <source>
        <dbReference type="EMBL" id="CUS99319.1"/>
    </source>
</evidence>
<comment type="similarity">
    <text evidence="1 2">Belongs to the small heat shock protein (HSP20) family.</text>
</comment>
<dbReference type="RefSeq" id="WP_072150050.1">
    <property type="nucleotide sequence ID" value="NZ_CZVH01000032.1"/>
</dbReference>
<gene>
    <name evidence="5" type="ORF">JGI24_00591</name>
</gene>
<protein>
    <submittedName>
        <fullName evidence="5">HSP20 family protein</fullName>
    </submittedName>
</protein>
<evidence type="ECO:0000256" key="2">
    <source>
        <dbReference type="RuleBase" id="RU003616"/>
    </source>
</evidence>
<evidence type="ECO:0000256" key="1">
    <source>
        <dbReference type="PROSITE-ProRule" id="PRU00285"/>
    </source>
</evidence>
<organism evidence="5 6">
    <name type="scientific">Kryptobacter tengchongensis</name>
    <dbReference type="NCBI Taxonomy" id="1643429"/>
    <lineage>
        <taxon>Bacteria</taxon>
        <taxon>Pseudomonadati</taxon>
        <taxon>Candidatus Kryptoniota</taxon>
        <taxon>Candidatus Kryptobacter</taxon>
    </lineage>
</organism>
<dbReference type="Pfam" id="PF00011">
    <property type="entry name" value="HSP20"/>
    <property type="match status" value="1"/>
</dbReference>
<proteinExistence type="inferred from homology"/>
<evidence type="ECO:0000259" key="4">
    <source>
        <dbReference type="PROSITE" id="PS51203"/>
    </source>
</evidence>
<dbReference type="PROSITE" id="PS01031">
    <property type="entry name" value="SHSP"/>
    <property type="match status" value="1"/>
</dbReference>
<dbReference type="SUPFAM" id="SSF49764">
    <property type="entry name" value="HSP20-like chaperones"/>
    <property type="match status" value="1"/>
</dbReference>
<dbReference type="Proteomes" id="UP000243065">
    <property type="component" value="Unassembled WGS sequence"/>
</dbReference>
<dbReference type="CDD" id="cd06464">
    <property type="entry name" value="ACD_sHsps-like"/>
    <property type="match status" value="1"/>
</dbReference>
<accession>A0A656CXJ7</accession>
<evidence type="ECO:0000259" key="3">
    <source>
        <dbReference type="PROSITE" id="PS01031"/>
    </source>
</evidence>
<dbReference type="InterPro" id="IPR031107">
    <property type="entry name" value="Small_HSP"/>
</dbReference>
<dbReference type="InterPro" id="IPR007052">
    <property type="entry name" value="CS_dom"/>
</dbReference>
<keyword evidence="6" id="KW-1185">Reference proteome</keyword>
<dbReference type="OrthoDB" id="9788892at2"/>
<reference evidence="5 6" key="1">
    <citation type="submission" date="2015-11" db="EMBL/GenBank/DDBJ databases">
        <authorList>
            <person name="Varghese N."/>
        </authorList>
    </citation>
    <scope>NUCLEOTIDE SEQUENCE [LARGE SCALE GENOMIC DNA]</scope>
    <source>
        <strain evidence="5 6">JGI-24</strain>
    </source>
</reference>
<dbReference type="AlphaFoldDB" id="A0A656CXJ7"/>
<evidence type="ECO:0000313" key="6">
    <source>
        <dbReference type="Proteomes" id="UP000243065"/>
    </source>
</evidence>
<feature type="domain" description="CS" evidence="4">
    <location>
        <begin position="17"/>
        <end position="122"/>
    </location>
</feature>
<dbReference type="EMBL" id="CZVU01000018">
    <property type="protein sequence ID" value="CUS99319.1"/>
    <property type="molecule type" value="Genomic_DNA"/>
</dbReference>